<protein>
    <submittedName>
        <fullName evidence="2">Uncharacterized protein</fullName>
    </submittedName>
</protein>
<accession>A0AAD9DBC1</accession>
<dbReference type="Proteomes" id="UP001224775">
    <property type="component" value="Unassembled WGS sequence"/>
</dbReference>
<comment type="caution">
    <text evidence="2">The sequence shown here is derived from an EMBL/GenBank/DDBJ whole genome shotgun (WGS) entry which is preliminary data.</text>
</comment>
<sequence>MSKREADEIDGDQQPGLKIAKTDTVGVDDVTTAPSVAVGGAVTHNPISAYEDEDILAAHHHHHHASSVAPPLPGHHLEVDAGEPTALTHMTAADAAAEAVDAINEAVQEAGILNDHDYQHHQVHHLPTAVVDVVVGGTPALPPLADGYDTKLSAVNKPQTQKDRTEFTAEQKLEILAELDSEQPPSIQALIQKWGVSKSSLHRWKQPAKRERLQEMVGGSQSKLKRDMNDKFGKLKAALRSFCKENATKPEAEQFEINSPFIQVKSREIRDELLNRHNAEPFLEEKEVDGLKHFQGSKSWACVTGNELGYLSANKGENAIVWSEKAKANTAAYLHQKRPSPAAKKTRSEFTAQEKLNILKEMEASADKPKLTVKQICTKYNTSKSSLHRWQQAYNSGKLQEAVESNGMGNAKRIFRDKLNPIKAALHEFVKENESLPYDKQVPIIYSTLQHKALLKKDEMLAQNQVENNLTADEVEALNNFKASNSWLRETSRRMGWQLAFVDGQKGAPLVPEYHHQYDPAYDQQVVYDQNGHVAAGYDMQHQEQQQPPQQYVENQAYEVAPPQEQQQYEVQAEQQLAPAEVSNITYAMVPDVEPAPVGGAHDAIDTVNV</sequence>
<dbReference type="EMBL" id="JATAAI010000017">
    <property type="protein sequence ID" value="KAK1739709.1"/>
    <property type="molecule type" value="Genomic_DNA"/>
</dbReference>
<dbReference type="SUPFAM" id="SSF48295">
    <property type="entry name" value="TrpR-like"/>
    <property type="match status" value="1"/>
</dbReference>
<evidence type="ECO:0000313" key="2">
    <source>
        <dbReference type="EMBL" id="KAK1739709.1"/>
    </source>
</evidence>
<reference evidence="2" key="1">
    <citation type="submission" date="2023-06" db="EMBL/GenBank/DDBJ databases">
        <title>Survivors Of The Sea: Transcriptome response of Skeletonema marinoi to long-term dormancy.</title>
        <authorList>
            <person name="Pinder M.I.M."/>
            <person name="Kourtchenko O."/>
            <person name="Robertson E.K."/>
            <person name="Larsson T."/>
            <person name="Maumus F."/>
            <person name="Osuna-Cruz C.M."/>
            <person name="Vancaester E."/>
            <person name="Stenow R."/>
            <person name="Vandepoele K."/>
            <person name="Ploug H."/>
            <person name="Bruchert V."/>
            <person name="Godhe A."/>
            <person name="Topel M."/>
        </authorList>
    </citation>
    <scope>NUCLEOTIDE SEQUENCE</scope>
    <source>
        <strain evidence="2">R05AC</strain>
    </source>
</reference>
<dbReference type="Gene3D" id="1.10.10.10">
    <property type="entry name" value="Winged helix-like DNA-binding domain superfamily/Winged helix DNA-binding domain"/>
    <property type="match status" value="1"/>
</dbReference>
<proteinExistence type="predicted"/>
<gene>
    <name evidence="2" type="ORF">QTG54_009468</name>
</gene>
<dbReference type="GO" id="GO:0043565">
    <property type="term" value="F:sequence-specific DNA binding"/>
    <property type="evidence" value="ECO:0007669"/>
    <property type="project" value="InterPro"/>
</dbReference>
<dbReference type="InterPro" id="IPR036388">
    <property type="entry name" value="WH-like_DNA-bd_sf"/>
</dbReference>
<organism evidence="2 3">
    <name type="scientific">Skeletonema marinoi</name>
    <dbReference type="NCBI Taxonomy" id="267567"/>
    <lineage>
        <taxon>Eukaryota</taxon>
        <taxon>Sar</taxon>
        <taxon>Stramenopiles</taxon>
        <taxon>Ochrophyta</taxon>
        <taxon>Bacillariophyta</taxon>
        <taxon>Coscinodiscophyceae</taxon>
        <taxon>Thalassiosirophycidae</taxon>
        <taxon>Thalassiosirales</taxon>
        <taxon>Skeletonemataceae</taxon>
        <taxon>Skeletonema</taxon>
        <taxon>Skeletonema marinoi-dohrnii complex</taxon>
    </lineage>
</organism>
<dbReference type="AlphaFoldDB" id="A0AAD9DBC1"/>
<evidence type="ECO:0000256" key="1">
    <source>
        <dbReference type="SAM" id="MobiDB-lite"/>
    </source>
</evidence>
<evidence type="ECO:0000313" key="3">
    <source>
        <dbReference type="Proteomes" id="UP001224775"/>
    </source>
</evidence>
<dbReference type="InterPro" id="IPR010921">
    <property type="entry name" value="Trp_repressor/repl_initiator"/>
</dbReference>
<keyword evidence="3" id="KW-1185">Reference proteome</keyword>
<feature type="region of interest" description="Disordered" evidence="1">
    <location>
        <begin position="1"/>
        <end position="25"/>
    </location>
</feature>
<name>A0AAD9DBC1_9STRA</name>